<name>A0A9D4QXL0_DREPO</name>
<proteinExistence type="predicted"/>
<reference evidence="1" key="2">
    <citation type="submission" date="2020-11" db="EMBL/GenBank/DDBJ databases">
        <authorList>
            <person name="McCartney M.A."/>
            <person name="Auch B."/>
            <person name="Kono T."/>
            <person name="Mallez S."/>
            <person name="Becker A."/>
            <person name="Gohl D.M."/>
            <person name="Silverstein K.A.T."/>
            <person name="Koren S."/>
            <person name="Bechman K.B."/>
            <person name="Herman A."/>
            <person name="Abrahante J.E."/>
            <person name="Garbe J."/>
        </authorList>
    </citation>
    <scope>NUCLEOTIDE SEQUENCE</scope>
    <source>
        <strain evidence="1">Duluth1</strain>
        <tissue evidence="1">Whole animal</tissue>
    </source>
</reference>
<keyword evidence="2" id="KW-1185">Reference proteome</keyword>
<dbReference type="EMBL" id="JAIWYP010000003">
    <property type="protein sequence ID" value="KAH3846658.1"/>
    <property type="molecule type" value="Genomic_DNA"/>
</dbReference>
<dbReference type="AlphaFoldDB" id="A0A9D4QXL0"/>
<gene>
    <name evidence="1" type="ORF">DPMN_088960</name>
</gene>
<reference evidence="1" key="1">
    <citation type="journal article" date="2019" name="bioRxiv">
        <title>The Genome of the Zebra Mussel, Dreissena polymorpha: A Resource for Invasive Species Research.</title>
        <authorList>
            <person name="McCartney M.A."/>
            <person name="Auch B."/>
            <person name="Kono T."/>
            <person name="Mallez S."/>
            <person name="Zhang Y."/>
            <person name="Obille A."/>
            <person name="Becker A."/>
            <person name="Abrahante J.E."/>
            <person name="Garbe J."/>
            <person name="Badalamenti J.P."/>
            <person name="Herman A."/>
            <person name="Mangelson H."/>
            <person name="Liachko I."/>
            <person name="Sullivan S."/>
            <person name="Sone E.D."/>
            <person name="Koren S."/>
            <person name="Silverstein K.A.T."/>
            <person name="Beckman K.B."/>
            <person name="Gohl D.M."/>
        </authorList>
    </citation>
    <scope>NUCLEOTIDE SEQUENCE</scope>
    <source>
        <strain evidence="1">Duluth1</strain>
        <tissue evidence="1">Whole animal</tissue>
    </source>
</reference>
<organism evidence="1 2">
    <name type="scientific">Dreissena polymorpha</name>
    <name type="common">Zebra mussel</name>
    <name type="synonym">Mytilus polymorpha</name>
    <dbReference type="NCBI Taxonomy" id="45954"/>
    <lineage>
        <taxon>Eukaryota</taxon>
        <taxon>Metazoa</taxon>
        <taxon>Spiralia</taxon>
        <taxon>Lophotrochozoa</taxon>
        <taxon>Mollusca</taxon>
        <taxon>Bivalvia</taxon>
        <taxon>Autobranchia</taxon>
        <taxon>Heteroconchia</taxon>
        <taxon>Euheterodonta</taxon>
        <taxon>Imparidentia</taxon>
        <taxon>Neoheterodontei</taxon>
        <taxon>Myida</taxon>
        <taxon>Dreissenoidea</taxon>
        <taxon>Dreissenidae</taxon>
        <taxon>Dreissena</taxon>
    </lineage>
</organism>
<dbReference type="Proteomes" id="UP000828390">
    <property type="component" value="Unassembled WGS sequence"/>
</dbReference>
<sequence length="105" mass="12316">MLTGSHVFNELELSLYSMEIKTKFRPGFIYKIQLQLCLLEVAMFFSGTEQLSNSAEKRFHHSRIMKTAHDGHVFQRTRTISHKYNNNVLGKFHEDWTEKVTTHDG</sequence>
<accession>A0A9D4QXL0</accession>
<comment type="caution">
    <text evidence="1">The sequence shown here is derived from an EMBL/GenBank/DDBJ whole genome shotgun (WGS) entry which is preliminary data.</text>
</comment>
<evidence type="ECO:0000313" key="1">
    <source>
        <dbReference type="EMBL" id="KAH3846658.1"/>
    </source>
</evidence>
<protein>
    <submittedName>
        <fullName evidence="1">Uncharacterized protein</fullName>
    </submittedName>
</protein>
<evidence type="ECO:0000313" key="2">
    <source>
        <dbReference type="Proteomes" id="UP000828390"/>
    </source>
</evidence>